<evidence type="ECO:0000256" key="15">
    <source>
        <dbReference type="ARBA" id="ARBA00022840"/>
    </source>
</evidence>
<keyword evidence="13 24" id="KW-0547">Nucleotide-binding</keyword>
<evidence type="ECO:0000256" key="16">
    <source>
        <dbReference type="ARBA" id="ARBA00022843"/>
    </source>
</evidence>
<reference evidence="28" key="1">
    <citation type="submission" date="2016-04" db="EMBL/GenBank/DDBJ databases">
        <title>Cephalotus genome sequencing.</title>
        <authorList>
            <person name="Fukushima K."/>
            <person name="Hasebe M."/>
            <person name="Fang X."/>
        </authorList>
    </citation>
    <scope>NUCLEOTIDE SEQUENCE [LARGE SCALE GENOMIC DNA]</scope>
    <source>
        <strain evidence="28">cv. St1</strain>
    </source>
</reference>
<keyword evidence="10 25" id="KW-0812">Transmembrane</keyword>
<evidence type="ECO:0000256" key="25">
    <source>
        <dbReference type="SAM" id="Phobius"/>
    </source>
</evidence>
<dbReference type="EMBL" id="BDDD01000119">
    <property type="protein sequence ID" value="GAV59608.1"/>
    <property type="molecule type" value="Genomic_DNA"/>
</dbReference>
<comment type="catalytic activity">
    <reaction evidence="22">
        <text>L-threonyl-[protein] + ATP = O-phospho-L-threonyl-[protein] + ADP + H(+)</text>
        <dbReference type="Rhea" id="RHEA:46608"/>
        <dbReference type="Rhea" id="RHEA-COMP:11060"/>
        <dbReference type="Rhea" id="RHEA-COMP:11605"/>
        <dbReference type="ChEBI" id="CHEBI:15378"/>
        <dbReference type="ChEBI" id="CHEBI:30013"/>
        <dbReference type="ChEBI" id="CHEBI:30616"/>
        <dbReference type="ChEBI" id="CHEBI:61977"/>
        <dbReference type="ChEBI" id="CHEBI:456216"/>
        <dbReference type="EC" id="2.7.11.1"/>
    </reaction>
</comment>
<dbReference type="SMART" id="SM00365">
    <property type="entry name" value="LRR_SD22"/>
    <property type="match status" value="6"/>
</dbReference>
<dbReference type="InterPro" id="IPR050647">
    <property type="entry name" value="Plant_LRR-RLKs"/>
</dbReference>
<keyword evidence="12" id="KW-0677">Repeat</keyword>
<dbReference type="Gene3D" id="1.10.510.10">
    <property type="entry name" value="Transferase(Phosphotransferase) domain 1"/>
    <property type="match status" value="1"/>
</dbReference>
<keyword evidence="19" id="KW-1015">Disulfide bond</keyword>
<evidence type="ECO:0000259" key="26">
    <source>
        <dbReference type="PROSITE" id="PS50011"/>
    </source>
</evidence>
<comment type="catalytic activity">
    <reaction evidence="23">
        <text>L-seryl-[protein] + ATP = O-phospho-L-seryl-[protein] + ADP + H(+)</text>
        <dbReference type="Rhea" id="RHEA:17989"/>
        <dbReference type="Rhea" id="RHEA-COMP:9863"/>
        <dbReference type="Rhea" id="RHEA-COMP:11604"/>
        <dbReference type="ChEBI" id="CHEBI:15378"/>
        <dbReference type="ChEBI" id="CHEBI:29999"/>
        <dbReference type="ChEBI" id="CHEBI:30616"/>
        <dbReference type="ChEBI" id="CHEBI:83421"/>
        <dbReference type="ChEBI" id="CHEBI:456216"/>
        <dbReference type="EC" id="2.7.11.1"/>
    </reaction>
</comment>
<evidence type="ECO:0000256" key="8">
    <source>
        <dbReference type="ARBA" id="ARBA00022614"/>
    </source>
</evidence>
<dbReference type="PANTHER" id="PTHR48056">
    <property type="entry name" value="LRR RECEPTOR-LIKE SERINE/THREONINE-PROTEIN KINASE-RELATED"/>
    <property type="match status" value="1"/>
</dbReference>
<evidence type="ECO:0000256" key="20">
    <source>
        <dbReference type="ARBA" id="ARBA00023170"/>
    </source>
</evidence>
<dbReference type="InterPro" id="IPR001611">
    <property type="entry name" value="Leu-rich_rpt"/>
</dbReference>
<dbReference type="FunFam" id="3.80.10.10:FF:000775">
    <property type="entry name" value="Predicted protein"/>
    <property type="match status" value="1"/>
</dbReference>
<dbReference type="GO" id="GO:0010074">
    <property type="term" value="P:maintenance of meristem identity"/>
    <property type="evidence" value="ECO:0007669"/>
    <property type="project" value="UniProtKB-ARBA"/>
</dbReference>
<gene>
    <name evidence="27" type="ORF">CFOL_v3_03139</name>
</gene>
<dbReference type="PANTHER" id="PTHR48056:SF73">
    <property type="entry name" value="LRR RECEPTOR-LIKE SERINE_THREONINE-PROTEIN KINASE EFR"/>
    <property type="match status" value="1"/>
</dbReference>
<evidence type="ECO:0000313" key="27">
    <source>
        <dbReference type="EMBL" id="GAV59608.1"/>
    </source>
</evidence>
<evidence type="ECO:0000256" key="2">
    <source>
        <dbReference type="ARBA" id="ARBA00004479"/>
    </source>
</evidence>
<evidence type="ECO:0000256" key="11">
    <source>
        <dbReference type="ARBA" id="ARBA00022729"/>
    </source>
</evidence>
<dbReference type="InterPro" id="IPR032675">
    <property type="entry name" value="LRR_dom_sf"/>
</dbReference>
<dbReference type="SUPFAM" id="SSF56112">
    <property type="entry name" value="Protein kinase-like (PK-like)"/>
    <property type="match status" value="1"/>
</dbReference>
<proteinExistence type="inferred from homology"/>
<dbReference type="OrthoDB" id="676979at2759"/>
<dbReference type="Pfam" id="PF07714">
    <property type="entry name" value="PK_Tyr_Ser-Thr"/>
    <property type="match status" value="1"/>
</dbReference>
<dbReference type="Gene3D" id="3.30.200.20">
    <property type="entry name" value="Phosphorylase Kinase, domain 1"/>
    <property type="match status" value="1"/>
</dbReference>
<feature type="non-terminal residue" evidence="27">
    <location>
        <position position="1"/>
    </location>
</feature>
<dbReference type="Pfam" id="PF13855">
    <property type="entry name" value="LRR_8"/>
    <property type="match status" value="4"/>
</dbReference>
<dbReference type="FunFam" id="3.30.200.20:FF:000661">
    <property type="entry name" value="Serine-threonine protein kinase plant-type"/>
    <property type="match status" value="1"/>
</dbReference>
<dbReference type="InterPro" id="IPR001245">
    <property type="entry name" value="Ser-Thr/Tyr_kinase_cat_dom"/>
</dbReference>
<dbReference type="AlphaFoldDB" id="A0A1Q3AV50"/>
<evidence type="ECO:0000256" key="5">
    <source>
        <dbReference type="ARBA" id="ARBA00022475"/>
    </source>
</evidence>
<feature type="transmembrane region" description="Helical" evidence="25">
    <location>
        <begin position="739"/>
        <end position="761"/>
    </location>
</feature>
<dbReference type="SMART" id="SM00369">
    <property type="entry name" value="LRR_TYP"/>
    <property type="match status" value="14"/>
</dbReference>
<evidence type="ECO:0000256" key="23">
    <source>
        <dbReference type="ARBA" id="ARBA00048679"/>
    </source>
</evidence>
<dbReference type="FunFam" id="1.10.510.10:FF:000358">
    <property type="entry name" value="Putative leucine-rich repeat receptor-like serine/threonine-protein kinase"/>
    <property type="match status" value="1"/>
</dbReference>
<evidence type="ECO:0000256" key="10">
    <source>
        <dbReference type="ARBA" id="ARBA00022692"/>
    </source>
</evidence>
<dbReference type="InterPro" id="IPR003591">
    <property type="entry name" value="Leu-rich_rpt_typical-subtyp"/>
</dbReference>
<keyword evidence="21" id="KW-0325">Glycoprotein</keyword>
<evidence type="ECO:0000256" key="7">
    <source>
        <dbReference type="ARBA" id="ARBA00022553"/>
    </source>
</evidence>
<accession>A0A1Q3AV50</accession>
<dbReference type="EC" id="2.7.11.1" evidence="4"/>
<dbReference type="Pfam" id="PF08263">
    <property type="entry name" value="LRRNT_2"/>
    <property type="match status" value="1"/>
</dbReference>
<keyword evidence="28" id="KW-1185">Reference proteome</keyword>
<evidence type="ECO:0000313" key="28">
    <source>
        <dbReference type="Proteomes" id="UP000187406"/>
    </source>
</evidence>
<dbReference type="InterPro" id="IPR000719">
    <property type="entry name" value="Prot_kinase_dom"/>
</dbReference>
<keyword evidence="5" id="KW-1003">Cell membrane</keyword>
<keyword evidence="6" id="KW-0723">Serine/threonine-protein kinase</keyword>
<dbReference type="SMART" id="SM00220">
    <property type="entry name" value="S_TKc"/>
    <property type="match status" value="1"/>
</dbReference>
<dbReference type="InterPro" id="IPR008271">
    <property type="entry name" value="Ser/Thr_kinase_AS"/>
</dbReference>
<evidence type="ECO:0000256" key="14">
    <source>
        <dbReference type="ARBA" id="ARBA00022777"/>
    </source>
</evidence>
<keyword evidence="20" id="KW-0675">Receptor</keyword>
<evidence type="ECO:0000256" key="24">
    <source>
        <dbReference type="PROSITE-ProRule" id="PRU10141"/>
    </source>
</evidence>
<evidence type="ECO:0000256" key="21">
    <source>
        <dbReference type="ARBA" id="ARBA00023180"/>
    </source>
</evidence>
<dbReference type="CDD" id="cd14066">
    <property type="entry name" value="STKc_IRAK"/>
    <property type="match status" value="1"/>
</dbReference>
<dbReference type="GO" id="GO:0010082">
    <property type="term" value="P:regulation of root meristem growth"/>
    <property type="evidence" value="ECO:0007669"/>
    <property type="project" value="UniProtKB-ARBA"/>
</dbReference>
<dbReference type="Gene3D" id="3.80.10.10">
    <property type="entry name" value="Ribonuclease Inhibitor"/>
    <property type="match status" value="4"/>
</dbReference>
<feature type="binding site" evidence="24">
    <location>
        <position position="827"/>
    </location>
    <ligand>
        <name>ATP</name>
        <dbReference type="ChEBI" id="CHEBI:30616"/>
    </ligand>
</feature>
<dbReference type="InterPro" id="IPR017441">
    <property type="entry name" value="Protein_kinase_ATP_BS"/>
</dbReference>
<name>A0A1Q3AV50_CEPFO</name>
<evidence type="ECO:0000256" key="9">
    <source>
        <dbReference type="ARBA" id="ARBA00022679"/>
    </source>
</evidence>
<keyword evidence="11" id="KW-0732">Signal</keyword>
<dbReference type="STRING" id="3775.A0A1Q3AV50"/>
<comment type="caution">
    <text evidence="27">The sequence shown here is derived from an EMBL/GenBank/DDBJ whole genome shotgun (WGS) entry which is preliminary data.</text>
</comment>
<dbReference type="PROSITE" id="PS00107">
    <property type="entry name" value="PROTEIN_KINASE_ATP"/>
    <property type="match status" value="1"/>
</dbReference>
<evidence type="ECO:0000256" key="3">
    <source>
        <dbReference type="ARBA" id="ARBA00008684"/>
    </source>
</evidence>
<dbReference type="GO" id="GO:0005524">
    <property type="term" value="F:ATP binding"/>
    <property type="evidence" value="ECO:0007669"/>
    <property type="project" value="UniProtKB-UniRule"/>
</dbReference>
<organism evidence="27 28">
    <name type="scientific">Cephalotus follicularis</name>
    <name type="common">Albany pitcher plant</name>
    <dbReference type="NCBI Taxonomy" id="3775"/>
    <lineage>
        <taxon>Eukaryota</taxon>
        <taxon>Viridiplantae</taxon>
        <taxon>Streptophyta</taxon>
        <taxon>Embryophyta</taxon>
        <taxon>Tracheophyta</taxon>
        <taxon>Spermatophyta</taxon>
        <taxon>Magnoliopsida</taxon>
        <taxon>eudicotyledons</taxon>
        <taxon>Gunneridae</taxon>
        <taxon>Pentapetalae</taxon>
        <taxon>rosids</taxon>
        <taxon>fabids</taxon>
        <taxon>Oxalidales</taxon>
        <taxon>Cephalotaceae</taxon>
        <taxon>Cephalotus</taxon>
    </lineage>
</organism>
<evidence type="ECO:0000256" key="12">
    <source>
        <dbReference type="ARBA" id="ARBA00022737"/>
    </source>
</evidence>
<keyword evidence="9" id="KW-0808">Transferase</keyword>
<evidence type="ECO:0000256" key="1">
    <source>
        <dbReference type="ARBA" id="ARBA00004162"/>
    </source>
</evidence>
<evidence type="ECO:0000256" key="17">
    <source>
        <dbReference type="ARBA" id="ARBA00022989"/>
    </source>
</evidence>
<keyword evidence="14 27" id="KW-0418">Kinase</keyword>
<comment type="similarity">
    <text evidence="3">Belongs to the protein kinase superfamily. Ser/Thr protein kinase family.</text>
</comment>
<dbReference type="InterPro" id="IPR013210">
    <property type="entry name" value="LRR_N_plant-typ"/>
</dbReference>
<dbReference type="FunFam" id="3.80.10.10:FF:000101">
    <property type="entry name" value="LRR receptor-like serine/threonine-protein kinase ERECTA"/>
    <property type="match status" value="1"/>
</dbReference>
<evidence type="ECO:0000256" key="6">
    <source>
        <dbReference type="ARBA" id="ARBA00022527"/>
    </source>
</evidence>
<keyword evidence="15 24" id="KW-0067">ATP-binding</keyword>
<dbReference type="GO" id="GO:0005886">
    <property type="term" value="C:plasma membrane"/>
    <property type="evidence" value="ECO:0007669"/>
    <property type="project" value="UniProtKB-SubCell"/>
</dbReference>
<dbReference type="SUPFAM" id="SSF52058">
    <property type="entry name" value="L domain-like"/>
    <property type="match status" value="3"/>
</dbReference>
<comment type="subcellular location">
    <subcellularLocation>
        <location evidence="1">Cell membrane</location>
        <topology evidence="1">Single-pass membrane protein</topology>
    </subcellularLocation>
    <subcellularLocation>
        <location evidence="2">Membrane</location>
        <topology evidence="2">Single-pass type I membrane protein</topology>
    </subcellularLocation>
</comment>
<dbReference type="Proteomes" id="UP000187406">
    <property type="component" value="Unassembled WGS sequence"/>
</dbReference>
<evidence type="ECO:0000256" key="19">
    <source>
        <dbReference type="ARBA" id="ARBA00023157"/>
    </source>
</evidence>
<keyword evidence="17 25" id="KW-1133">Transmembrane helix</keyword>
<evidence type="ECO:0000256" key="4">
    <source>
        <dbReference type="ARBA" id="ARBA00012513"/>
    </source>
</evidence>
<keyword evidence="7" id="KW-0597">Phosphoprotein</keyword>
<dbReference type="InterPro" id="IPR011009">
    <property type="entry name" value="Kinase-like_dom_sf"/>
</dbReference>
<dbReference type="InParanoid" id="A0A1Q3AV50"/>
<evidence type="ECO:0000256" key="22">
    <source>
        <dbReference type="ARBA" id="ARBA00047899"/>
    </source>
</evidence>
<dbReference type="GO" id="GO:0033612">
    <property type="term" value="F:receptor serine/threonine kinase binding"/>
    <property type="evidence" value="ECO:0007669"/>
    <property type="project" value="TreeGrafter"/>
</dbReference>
<keyword evidence="16" id="KW-0832">Ubl conjugation</keyword>
<dbReference type="PROSITE" id="PS50011">
    <property type="entry name" value="PROTEIN_KINASE_DOM"/>
    <property type="match status" value="1"/>
</dbReference>
<dbReference type="Pfam" id="PF00560">
    <property type="entry name" value="LRR_1"/>
    <property type="match status" value="5"/>
</dbReference>
<protein>
    <recommendedName>
        <fullName evidence="4">non-specific serine/threonine protein kinase</fullName>
        <ecNumber evidence="4">2.7.11.1</ecNumber>
    </recommendedName>
</protein>
<evidence type="ECO:0000256" key="13">
    <source>
        <dbReference type="ARBA" id="ARBA00022741"/>
    </source>
</evidence>
<sequence>NYTDHSALIGFQSAIDFDPTNTLVGNWSEASNFCNWVGVSCDQQHQRVTALNLSYMGLQGIISHVGNLSFLVTLDLRNNSFHGSLPHEISQLSRLRTLVLQFNQLEGNIPLSLHHCQSLVLLSLEGNQFSGGIPKELGMLPSLRELNLRNNNLMGAIPLSLGNISTLQVLGLRETGVTGLFPSSLYNLTSLISIDIRRNSISGILPTNLCSHWPNIQTLYLAFNLFGAQLPSTIYQCRELVLLSLGYNELDGTIPREIGSLKKLELLDLGGNNLVGAIPPTISNMSRLQTLSMEDNYIKGGIPYGIRLLSNLSLLNFEMNNLTGEVPPEIFNMSSLRVISLMQNTLSGNLPPDNGIWLPNLEELYFAGNKLDGHIPSYFSNFSKLVHLDLASNLLTGPIPSSLGNLKHLQYLALHMNKLTAELGNPELGFLTSLSNCRSLETLVLHSNPLNGIMPESIENFSSSLQIFYAPDSQIKGPIPKAIGSWKKLTYLQLSSNNLSGNIPSTVGGLERLQRLYLDSNMIEGFIPEELCNLSQLAELTLSDNKLSGSIPSCIGNLSLLQKLSLSSNRFTFSVPLNFWELENLLLLDLSSNSLSGYLPPNLRKSKVMESINLSWNQIVGSIPSILGNFESLSSLNLSRNSFQGSIPESFGSLRALDIIDLSYNNLSGNIPKSLETLPHLKYLNLSFNKLKGEIPDGGPFANFTAASFLENTELCGKSTFGVPACRFPSTRGSGVKKILLKFILPSIASFLVLVSLIYVLRHYQQSKVQLPSFVDNTLPTVDRKTISYQELRHATNDFCESNLLGKGSFGSVYKGVLSDGVIVAVKVLNLQLEGAFKSFDAECKVLRTMRHRNLVKVISSCSNTELRALVLQYMSNGDLQNWLHSHKYCLDILQRVNIMIDVASAVEYLHHGLAEPVVHCDLKPSNILLNDDMVGHVSDFGIAKILAKNKDATQTETLGSIGYIAPEFGSEGKVSTSGDVYSYGIMLLEMITGKKPTDEMFAGELSLRQWVCASFPKKLMEVVDGGLLSKDGRNMIATQSALLSLVELGLECSKELPEERIDISDMVIKLKEIKPVFFREKTKVLNIYAGP</sequence>
<dbReference type="PROSITE" id="PS00108">
    <property type="entry name" value="PROTEIN_KINASE_ST"/>
    <property type="match status" value="1"/>
</dbReference>
<evidence type="ECO:0000256" key="18">
    <source>
        <dbReference type="ARBA" id="ARBA00023136"/>
    </source>
</evidence>
<dbReference type="FunFam" id="3.80.10.10:FF:000095">
    <property type="entry name" value="LRR receptor-like serine/threonine-protein kinase GSO1"/>
    <property type="match status" value="1"/>
</dbReference>
<dbReference type="GO" id="GO:0004674">
    <property type="term" value="F:protein serine/threonine kinase activity"/>
    <property type="evidence" value="ECO:0007669"/>
    <property type="project" value="UniProtKB-KW"/>
</dbReference>
<feature type="domain" description="Protein kinase" evidence="26">
    <location>
        <begin position="799"/>
        <end position="1078"/>
    </location>
</feature>
<keyword evidence="8" id="KW-0433">Leucine-rich repeat</keyword>
<keyword evidence="18 25" id="KW-0472">Membrane</keyword>